<dbReference type="InterPro" id="IPR036705">
    <property type="entry name" value="Ribosyl_crysJ1_sf"/>
</dbReference>
<dbReference type="AlphaFoldDB" id="A0A421D1M9"/>
<dbReference type="PANTHER" id="PTHR43795:SF39">
    <property type="entry name" value="AMINOTRANSFERASE CLASS I_CLASSII DOMAIN-CONTAINING PROTEIN"/>
    <property type="match status" value="1"/>
</dbReference>
<dbReference type="Gene3D" id="3.90.1150.10">
    <property type="entry name" value="Aspartate Aminotransferase, domain 1"/>
    <property type="match status" value="1"/>
</dbReference>
<comment type="similarity">
    <text evidence="1">Belongs to the class-I pyridoxal-phosphate-dependent aminotransferase family.</text>
</comment>
<keyword evidence="4" id="KW-0479">Metal-binding</keyword>
<dbReference type="GO" id="GO:0008270">
    <property type="term" value="F:zinc ion binding"/>
    <property type="evidence" value="ECO:0007669"/>
    <property type="project" value="InterPro"/>
</dbReference>
<dbReference type="GO" id="GO:0008483">
    <property type="term" value="F:transaminase activity"/>
    <property type="evidence" value="ECO:0007669"/>
    <property type="project" value="TreeGrafter"/>
</dbReference>
<dbReference type="GO" id="GO:0003677">
    <property type="term" value="F:DNA binding"/>
    <property type="evidence" value="ECO:0007669"/>
    <property type="project" value="InterPro"/>
</dbReference>
<evidence type="ECO:0000256" key="3">
    <source>
        <dbReference type="ARBA" id="ARBA00023242"/>
    </source>
</evidence>
<dbReference type="CDD" id="cd12148">
    <property type="entry name" value="fungal_TF_MHR"/>
    <property type="match status" value="1"/>
</dbReference>
<keyword evidence="7" id="KW-1185">Reference proteome</keyword>
<keyword evidence="3" id="KW-0539">Nucleus</keyword>
<dbReference type="Pfam" id="PF03747">
    <property type="entry name" value="ADP_ribosyl_GH"/>
    <property type="match status" value="1"/>
</dbReference>
<proteinExistence type="inferred from homology"/>
<feature type="binding site" evidence="4">
    <location>
        <position position="224"/>
    </location>
    <ligand>
        <name>Mg(2+)</name>
        <dbReference type="ChEBI" id="CHEBI:18420"/>
        <label>1</label>
    </ligand>
</feature>
<dbReference type="InterPro" id="IPR015421">
    <property type="entry name" value="PyrdxlP-dep_Trfase_major"/>
</dbReference>
<feature type="binding site" evidence="4">
    <location>
        <position position="225"/>
    </location>
    <ligand>
        <name>Mg(2+)</name>
        <dbReference type="ChEBI" id="CHEBI:18420"/>
        <label>1</label>
    </ligand>
</feature>
<evidence type="ECO:0000256" key="1">
    <source>
        <dbReference type="ARBA" id="ARBA00007441"/>
    </source>
</evidence>
<dbReference type="SUPFAM" id="SSF53383">
    <property type="entry name" value="PLP-dependent transferases"/>
    <property type="match status" value="1"/>
</dbReference>
<dbReference type="InterPro" id="IPR007219">
    <property type="entry name" value="XnlR_reg_dom"/>
</dbReference>
<gene>
    <name evidence="6" type="ORF">CFD26_105797</name>
</gene>
<dbReference type="PROSITE" id="PS00105">
    <property type="entry name" value="AA_TRANSFER_CLASS_1"/>
    <property type="match status" value="1"/>
</dbReference>
<accession>A0A421D1M9</accession>
<evidence type="ECO:0000259" key="5">
    <source>
        <dbReference type="SMART" id="SM00906"/>
    </source>
</evidence>
<feature type="binding site" evidence="4">
    <location>
        <position position="222"/>
    </location>
    <ligand>
        <name>Mg(2+)</name>
        <dbReference type="ChEBI" id="CHEBI:18420"/>
        <label>1</label>
    </ligand>
</feature>
<dbReference type="PRINTS" id="PR00753">
    <property type="entry name" value="ACCSYNTHASE"/>
</dbReference>
<evidence type="ECO:0000313" key="6">
    <source>
        <dbReference type="EMBL" id="RLL95992.1"/>
    </source>
</evidence>
<dbReference type="CDD" id="cd00609">
    <property type="entry name" value="AAT_like"/>
    <property type="match status" value="1"/>
</dbReference>
<reference evidence="6 7" key="1">
    <citation type="submission" date="2018-08" db="EMBL/GenBank/DDBJ databases">
        <title>Draft genome sequences of two Aspergillus turcosus clinical strains isolated from bronchoalveolar lavage fluid: one azole-susceptible and the other azole-resistant.</title>
        <authorList>
            <person name="Parent-Michaud M."/>
            <person name="Dufresne P.J."/>
            <person name="Fournier E."/>
            <person name="Martineau C."/>
            <person name="Moreira S."/>
            <person name="Perkins V."/>
            <person name="De Repentigny L."/>
            <person name="Dufresne S.F."/>
        </authorList>
    </citation>
    <scope>NUCLEOTIDE SEQUENCE [LARGE SCALE GENOMIC DNA]</scope>
    <source>
        <strain evidence="6">HMR AF 1038</strain>
    </source>
</reference>
<keyword evidence="4" id="KW-0460">Magnesium</keyword>
<dbReference type="InterPro" id="IPR004838">
    <property type="entry name" value="NHTrfase_class1_PyrdxlP-BS"/>
</dbReference>
<dbReference type="InterPro" id="IPR015422">
    <property type="entry name" value="PyrdxlP-dep_Trfase_small"/>
</dbReference>
<feature type="domain" description="Xylanolytic transcriptional activator regulatory" evidence="5">
    <location>
        <begin position="371"/>
        <end position="444"/>
    </location>
</feature>
<dbReference type="OrthoDB" id="7042322at2759"/>
<organism evidence="6 7">
    <name type="scientific">Aspergillus turcosus</name>
    <dbReference type="NCBI Taxonomy" id="1245748"/>
    <lineage>
        <taxon>Eukaryota</taxon>
        <taxon>Fungi</taxon>
        <taxon>Dikarya</taxon>
        <taxon>Ascomycota</taxon>
        <taxon>Pezizomycotina</taxon>
        <taxon>Eurotiomycetes</taxon>
        <taxon>Eurotiomycetidae</taxon>
        <taxon>Eurotiales</taxon>
        <taxon>Aspergillaceae</taxon>
        <taxon>Aspergillus</taxon>
        <taxon>Aspergillus subgen. Fumigati</taxon>
    </lineage>
</organism>
<dbReference type="InterPro" id="IPR005502">
    <property type="entry name" value="Ribosyl_crysJ1"/>
</dbReference>
<comment type="caution">
    <text evidence="6">The sequence shown here is derived from an EMBL/GenBank/DDBJ whole genome shotgun (WGS) entry which is preliminary data.</text>
</comment>
<dbReference type="Gene3D" id="3.40.640.10">
    <property type="entry name" value="Type I PLP-dependent aspartate aminotransferase-like (Major domain)"/>
    <property type="match status" value="1"/>
</dbReference>
<evidence type="ECO:0000313" key="7">
    <source>
        <dbReference type="Proteomes" id="UP000215289"/>
    </source>
</evidence>
<evidence type="ECO:0000256" key="4">
    <source>
        <dbReference type="PIRSR" id="PIRSR605502-1"/>
    </source>
</evidence>
<keyword evidence="2" id="KW-0663">Pyridoxal phosphate</keyword>
<protein>
    <recommendedName>
        <fullName evidence="5">Xylanolytic transcriptional activator regulatory domain-containing protein</fullName>
    </recommendedName>
</protein>
<dbReference type="Pfam" id="PF04082">
    <property type="entry name" value="Fungal_trans"/>
    <property type="match status" value="1"/>
</dbReference>
<dbReference type="GO" id="GO:0006351">
    <property type="term" value="P:DNA-templated transcription"/>
    <property type="evidence" value="ECO:0007669"/>
    <property type="project" value="InterPro"/>
</dbReference>
<dbReference type="GO" id="GO:0006520">
    <property type="term" value="P:amino acid metabolic process"/>
    <property type="evidence" value="ECO:0007669"/>
    <property type="project" value="TreeGrafter"/>
</dbReference>
<dbReference type="InterPro" id="IPR050478">
    <property type="entry name" value="Ethylene_sulfur-biosynth"/>
</dbReference>
<evidence type="ECO:0000256" key="2">
    <source>
        <dbReference type="ARBA" id="ARBA00022898"/>
    </source>
</evidence>
<dbReference type="Pfam" id="PF00155">
    <property type="entry name" value="Aminotran_1_2"/>
    <property type="match status" value="1"/>
</dbReference>
<sequence length="1158" mass="129464">MTLCLAQSLIASKGNFIPQAAIRNYIEWYENGYLSATDECFDIGGGTRQALMIWKRYFDRSPHLREDDPNGHEGGQPQIDKALKREMFCGNGSLMRVAPIGLVYFRDMDRALSNATLSSNATHPYPTCAECCQIYTRLIVRAMNAASKEDLATEFASTAFTDVKVKQRLDRYASLADWENTDEDDIKSSGYVLSTLEASLWAFFTTSTFESGAFKVVNLGNDADTVGADGAAFKLHWTSLGRYEVPDTTNLPRRGWAIFLLDTVKFYFGHLQYIIDEPSYLQHLEELYRDPETKATSSRLWYAQYLLILAFGEAFAVRDDSQEGPPGSQYAARAMTLLSDLSGIDGEPLDSIRALTLAALYFQSIDMRVAAFKRIGQALSICVVQGIHRHMPEDVVGAEHSRVCNRLFWVVYRIDREFSALMGGPSSIRDENITTELPCRHDHSFEARYMTLHIRLSRLMESILTPVHGIPREFEGSIIKNTQSILRQLAELSTDVTALLNTHFQAVKRSSRMALWLILSYHHCGVLTTIPLVMCALHMHIEWPDIQNSYSIHLTSAVASLIQSCADSGQKVLRILRVMGDQDLLEIFLPFQLEVAFSSASLLRVIRVVAPSVLHDNSWCENIQCILDKMTSKGILGAPLRKLELTKLEQLLTPLTPVYDPLMIPLHGRPGYPADTFGEFAMASEEPKWYFYDTDMTVGTSPTELLDLAARLDVDDRTVPYRIDGVCSRDSRLKADKLKETHEVVISTVSENMIQTANATTIGAPWGVSEWDIWGLHEAQIIRPSTAAALLVFLMHDVMLEYIRKQQVASGLDSTNLTYHEGPFGSRRLRAAMANHITAYFHPATPISPDHIIFSNGVTSLNALCALSLTDPNDGILLGQPIYGSFNGDLRVPSRCQLIYTPFHGDDQFSPGAVARYEETFLHARDKTGVTIRALLICNPHNPLGRCYPRETLEALLRFCQKYQIHLISDEVYALSVYGNDDSTSGFVSVLSIDPVALGVDPALVHVLYGMSKDFAASGLRLGCLISRNERFLQAVLSMSIATAVLEDRDFVESFLQQSRRLLRSQRDLAARTLEEAGIPYARGAIAGFFLWIDLSKCLDKAIVSSQGGWAAELDLSRRLQQIGVQMSTGYAYHNEVPGWFRVIFSLDEESLKEGLSR</sequence>
<dbReference type="InterPro" id="IPR015424">
    <property type="entry name" value="PyrdxlP-dep_Trfase"/>
</dbReference>
<dbReference type="GO" id="GO:0030170">
    <property type="term" value="F:pyridoxal phosphate binding"/>
    <property type="evidence" value="ECO:0007669"/>
    <property type="project" value="InterPro"/>
</dbReference>
<dbReference type="Gene3D" id="1.10.4080.10">
    <property type="entry name" value="ADP-ribosylation/Crystallin J1"/>
    <property type="match status" value="1"/>
</dbReference>
<name>A0A421D1M9_9EURO</name>
<dbReference type="PANTHER" id="PTHR43795">
    <property type="entry name" value="BIFUNCTIONAL ASPARTATE AMINOTRANSFERASE AND GLUTAMATE/ASPARTATE-PREPHENATE AMINOTRANSFERASE-RELATED"/>
    <property type="match status" value="1"/>
</dbReference>
<dbReference type="Proteomes" id="UP000215289">
    <property type="component" value="Unassembled WGS sequence"/>
</dbReference>
<dbReference type="SUPFAM" id="SSF101478">
    <property type="entry name" value="ADP-ribosylglycohydrolase"/>
    <property type="match status" value="1"/>
</dbReference>
<dbReference type="STRING" id="1245748.A0A421D1M9"/>
<dbReference type="SMART" id="SM00906">
    <property type="entry name" value="Fungal_trans"/>
    <property type="match status" value="1"/>
</dbReference>
<dbReference type="InterPro" id="IPR004839">
    <property type="entry name" value="Aminotransferase_I/II_large"/>
</dbReference>
<comment type="cofactor">
    <cofactor evidence="4">
        <name>Mg(2+)</name>
        <dbReference type="ChEBI" id="CHEBI:18420"/>
    </cofactor>
    <text evidence="4">Binds 2 magnesium ions per subunit.</text>
</comment>
<dbReference type="EMBL" id="NIDN02000129">
    <property type="protein sequence ID" value="RLL95992.1"/>
    <property type="molecule type" value="Genomic_DNA"/>
</dbReference>